<evidence type="ECO:0000256" key="5">
    <source>
        <dbReference type="ARBA" id="ARBA00022989"/>
    </source>
</evidence>
<evidence type="ECO:0000313" key="9">
    <source>
        <dbReference type="EMBL" id="SHF88395.1"/>
    </source>
</evidence>
<evidence type="ECO:0000256" key="3">
    <source>
        <dbReference type="ARBA" id="ARBA00022475"/>
    </source>
</evidence>
<feature type="domain" description="Major facilitator superfamily (MFS) profile" evidence="8">
    <location>
        <begin position="22"/>
        <end position="400"/>
    </location>
</feature>
<feature type="transmembrane region" description="Helical" evidence="7">
    <location>
        <begin position="146"/>
        <end position="171"/>
    </location>
</feature>
<evidence type="ECO:0000256" key="4">
    <source>
        <dbReference type="ARBA" id="ARBA00022692"/>
    </source>
</evidence>
<name>A0A1M5FA35_STRHI</name>
<keyword evidence="2" id="KW-0813">Transport</keyword>
<evidence type="ECO:0000256" key="7">
    <source>
        <dbReference type="SAM" id="Phobius"/>
    </source>
</evidence>
<dbReference type="GO" id="GO:0022857">
    <property type="term" value="F:transmembrane transporter activity"/>
    <property type="evidence" value="ECO:0007669"/>
    <property type="project" value="InterPro"/>
</dbReference>
<dbReference type="RefSeq" id="WP_083959776.1">
    <property type="nucleotide sequence ID" value="NZ_FQVN01000005.1"/>
</dbReference>
<evidence type="ECO:0000313" key="10">
    <source>
        <dbReference type="Proteomes" id="UP000184501"/>
    </source>
</evidence>
<dbReference type="InterPro" id="IPR005829">
    <property type="entry name" value="Sugar_transporter_CS"/>
</dbReference>
<dbReference type="PANTHER" id="PTHR23517:SF13">
    <property type="entry name" value="MAJOR FACILITATOR SUPERFAMILY MFS_1"/>
    <property type="match status" value="1"/>
</dbReference>
<feature type="transmembrane region" description="Helical" evidence="7">
    <location>
        <begin position="311"/>
        <end position="333"/>
    </location>
</feature>
<reference evidence="9 10" key="1">
    <citation type="submission" date="2016-11" db="EMBL/GenBank/DDBJ databases">
        <authorList>
            <person name="Jaros S."/>
            <person name="Januszkiewicz K."/>
            <person name="Wedrychowicz H."/>
        </authorList>
    </citation>
    <scope>NUCLEOTIDE SEQUENCE [LARGE SCALE GENOMIC DNA]</scope>
    <source>
        <strain evidence="9 10">DSM 44523</strain>
    </source>
</reference>
<dbReference type="STRING" id="2017.SAMN05444320_105340"/>
<feature type="transmembrane region" description="Helical" evidence="7">
    <location>
        <begin position="345"/>
        <end position="367"/>
    </location>
</feature>
<proteinExistence type="predicted"/>
<feature type="transmembrane region" description="Helical" evidence="7">
    <location>
        <begin position="254"/>
        <end position="274"/>
    </location>
</feature>
<feature type="transmembrane region" description="Helical" evidence="7">
    <location>
        <begin position="88"/>
        <end position="107"/>
    </location>
</feature>
<keyword evidence="5 7" id="KW-1133">Transmembrane helix</keyword>
<feature type="transmembrane region" description="Helical" evidence="7">
    <location>
        <begin position="51"/>
        <end position="76"/>
    </location>
</feature>
<dbReference type="SUPFAM" id="SSF103473">
    <property type="entry name" value="MFS general substrate transporter"/>
    <property type="match status" value="1"/>
</dbReference>
<sequence>MTVTNADVPETRRAADPLPPWRFWASAYALLVLLAGTNLPTPLYRGYQERFGFSPLVVTLVFGVYVAALIPALLVAGPLSDAVGRRRVLVPAIVLAALGALAFALATSTAWLYVARVLQGLALGASSGTLTAALTELEPRGDRRRAALVSTVVSVGGLGAGPLLAGVLAQYAPAPRVLPFVLEIVLLAVAAALVAGMPETRPTTRWRPRRPQIPVAARRVFLTSGAASFLAFSVTGLALSLVPTYVTRLSGSDNLVAAGGAVALVLAASSVAQILASGRRSGPVQVVGLVVLAAGLVLLAVAGSASSLVTLLLAAVVAGAGHGLAFLGGLTEVTRVAPADRRADVLSSFFVIVYLGVGVPVIGVGFLATRIGLLLAVQYFAAVVVVLCLVVAAALGALSRRASTVHS</sequence>
<dbReference type="Pfam" id="PF07690">
    <property type="entry name" value="MFS_1"/>
    <property type="match status" value="1"/>
</dbReference>
<protein>
    <submittedName>
        <fullName evidence="9">Predicted arabinose efflux permease, MFS family</fullName>
    </submittedName>
</protein>
<accession>A0A1M5FA35</accession>
<dbReference type="Proteomes" id="UP000184501">
    <property type="component" value="Unassembled WGS sequence"/>
</dbReference>
<dbReference type="OrthoDB" id="3177957at2"/>
<dbReference type="InterPro" id="IPR011701">
    <property type="entry name" value="MFS"/>
</dbReference>
<keyword evidence="6 7" id="KW-0472">Membrane</keyword>
<dbReference type="GO" id="GO:0005886">
    <property type="term" value="C:plasma membrane"/>
    <property type="evidence" value="ECO:0007669"/>
    <property type="project" value="UniProtKB-SubCell"/>
</dbReference>
<keyword evidence="4 7" id="KW-0812">Transmembrane</keyword>
<feature type="transmembrane region" description="Helical" evidence="7">
    <location>
        <begin position="113"/>
        <end position="134"/>
    </location>
</feature>
<dbReference type="AlphaFoldDB" id="A0A1M5FA35"/>
<gene>
    <name evidence="9" type="ORF">SAMN05444320_105340</name>
</gene>
<feature type="transmembrane region" description="Helical" evidence="7">
    <location>
        <begin position="379"/>
        <end position="398"/>
    </location>
</feature>
<dbReference type="InterPro" id="IPR020846">
    <property type="entry name" value="MFS_dom"/>
</dbReference>
<evidence type="ECO:0000256" key="6">
    <source>
        <dbReference type="ARBA" id="ARBA00023136"/>
    </source>
</evidence>
<dbReference type="PANTHER" id="PTHR23517">
    <property type="entry name" value="RESISTANCE PROTEIN MDTM, PUTATIVE-RELATED-RELATED"/>
    <property type="match status" value="1"/>
</dbReference>
<feature type="transmembrane region" description="Helical" evidence="7">
    <location>
        <begin position="286"/>
        <end position="305"/>
    </location>
</feature>
<feature type="transmembrane region" description="Helical" evidence="7">
    <location>
        <begin position="21"/>
        <end position="39"/>
    </location>
</feature>
<dbReference type="Gene3D" id="1.20.1250.20">
    <property type="entry name" value="MFS general substrate transporter like domains"/>
    <property type="match status" value="1"/>
</dbReference>
<keyword evidence="3" id="KW-1003">Cell membrane</keyword>
<keyword evidence="10" id="KW-1185">Reference proteome</keyword>
<dbReference type="PROSITE" id="PS50850">
    <property type="entry name" value="MFS"/>
    <property type="match status" value="1"/>
</dbReference>
<feature type="transmembrane region" description="Helical" evidence="7">
    <location>
        <begin position="177"/>
        <end position="198"/>
    </location>
</feature>
<dbReference type="InterPro" id="IPR050171">
    <property type="entry name" value="MFS_Transporters"/>
</dbReference>
<dbReference type="InterPro" id="IPR036259">
    <property type="entry name" value="MFS_trans_sf"/>
</dbReference>
<evidence type="ECO:0000259" key="8">
    <source>
        <dbReference type="PROSITE" id="PS50850"/>
    </source>
</evidence>
<dbReference type="EMBL" id="FQVN01000005">
    <property type="protein sequence ID" value="SHF88395.1"/>
    <property type="molecule type" value="Genomic_DNA"/>
</dbReference>
<evidence type="ECO:0000256" key="2">
    <source>
        <dbReference type="ARBA" id="ARBA00022448"/>
    </source>
</evidence>
<dbReference type="PROSITE" id="PS00216">
    <property type="entry name" value="SUGAR_TRANSPORT_1"/>
    <property type="match status" value="1"/>
</dbReference>
<organism evidence="9 10">
    <name type="scientific">Streptoalloteichus hindustanus</name>
    <dbReference type="NCBI Taxonomy" id="2017"/>
    <lineage>
        <taxon>Bacteria</taxon>
        <taxon>Bacillati</taxon>
        <taxon>Actinomycetota</taxon>
        <taxon>Actinomycetes</taxon>
        <taxon>Pseudonocardiales</taxon>
        <taxon>Pseudonocardiaceae</taxon>
        <taxon>Streptoalloteichus</taxon>
    </lineage>
</organism>
<feature type="transmembrane region" description="Helical" evidence="7">
    <location>
        <begin position="219"/>
        <end position="242"/>
    </location>
</feature>
<evidence type="ECO:0000256" key="1">
    <source>
        <dbReference type="ARBA" id="ARBA00004651"/>
    </source>
</evidence>
<comment type="subcellular location">
    <subcellularLocation>
        <location evidence="1">Cell membrane</location>
        <topology evidence="1">Multi-pass membrane protein</topology>
    </subcellularLocation>
</comment>